<feature type="region of interest" description="Disordered" evidence="1">
    <location>
        <begin position="115"/>
        <end position="134"/>
    </location>
</feature>
<feature type="region of interest" description="Disordered" evidence="1">
    <location>
        <begin position="142"/>
        <end position="180"/>
    </location>
</feature>
<organism evidence="2 3">
    <name type="scientific">Saccharopolyspora elongata</name>
    <dbReference type="NCBI Taxonomy" id="2530387"/>
    <lineage>
        <taxon>Bacteria</taxon>
        <taxon>Bacillati</taxon>
        <taxon>Actinomycetota</taxon>
        <taxon>Actinomycetes</taxon>
        <taxon>Pseudonocardiales</taxon>
        <taxon>Pseudonocardiaceae</taxon>
        <taxon>Saccharopolyspora</taxon>
    </lineage>
</organism>
<gene>
    <name evidence="2" type="ORF">E1288_08400</name>
</gene>
<keyword evidence="3" id="KW-1185">Reference proteome</keyword>
<dbReference type="AlphaFoldDB" id="A0A4R4Z6X6"/>
<reference evidence="2 3" key="1">
    <citation type="submission" date="2019-03" db="EMBL/GenBank/DDBJ databases">
        <title>Draft genome sequences of novel Actinobacteria.</title>
        <authorList>
            <person name="Sahin N."/>
            <person name="Ay H."/>
            <person name="Saygin H."/>
        </authorList>
    </citation>
    <scope>NUCLEOTIDE SEQUENCE [LARGE SCALE GENOMIC DNA]</scope>
    <source>
        <strain evidence="2 3">7K502</strain>
    </source>
</reference>
<evidence type="ECO:0000256" key="1">
    <source>
        <dbReference type="SAM" id="MobiDB-lite"/>
    </source>
</evidence>
<comment type="caution">
    <text evidence="2">The sequence shown here is derived from an EMBL/GenBank/DDBJ whole genome shotgun (WGS) entry which is preliminary data.</text>
</comment>
<evidence type="ECO:0000313" key="3">
    <source>
        <dbReference type="Proteomes" id="UP000294947"/>
    </source>
</evidence>
<proteinExistence type="predicted"/>
<dbReference type="Proteomes" id="UP000294947">
    <property type="component" value="Unassembled WGS sequence"/>
</dbReference>
<dbReference type="RefSeq" id="WP_132482954.1">
    <property type="nucleotide sequence ID" value="NZ_SMKW01000007.1"/>
</dbReference>
<dbReference type="OrthoDB" id="9938026at2"/>
<accession>A0A4R4Z6X6</accession>
<feature type="compositionally biased region" description="Low complexity" evidence="1">
    <location>
        <begin position="124"/>
        <end position="134"/>
    </location>
</feature>
<dbReference type="EMBL" id="SMKW01000007">
    <property type="protein sequence ID" value="TDD54011.1"/>
    <property type="molecule type" value="Genomic_DNA"/>
</dbReference>
<protein>
    <submittedName>
        <fullName evidence="2">Uncharacterized protein</fullName>
    </submittedName>
</protein>
<sequence>MVGTAPEVVGESVLASACAELVVGRLVVGTAVVVTGGVDGSSGVELAGGSGMPWHCSSVSPAHGSEVVDGAGGASRGAVSWSSIHGSAERAVPFPSTEPHDLFVMAFGLSGSPKRGAASGSQVRATGSGARAATGATGRADILVGNGIDDGATRGGRKRGGGALHAPIASISPDNAAATA</sequence>
<name>A0A4R4Z6X6_9PSEU</name>
<evidence type="ECO:0000313" key="2">
    <source>
        <dbReference type="EMBL" id="TDD54011.1"/>
    </source>
</evidence>